<dbReference type="PANTHER" id="PTHR34394:SF1">
    <property type="entry name" value="SIMILAR TO RIKEN CDNA 2310022B05"/>
    <property type="match status" value="1"/>
</dbReference>
<sequence length="238" mass="27514">MDTAMAPVQSQDFYYDYLYTINPIAERIRKDVDATKDAYQPLWCGLSTDEQNKILEESIISPEIVLKYSKYNKSDEKLSEGGFSWFTRSQLDLCKHVDSVRENFSANECKTTVIKRIGNKDQQDNKLINKIKSHALFKSLMPTEDKSKIAKGDRIKPKGPPPPPPHQVVSNPKETIHEFAPNTYADDDDDIPKTGFDFLDNCVQQCQKSFLQQHQLSKMLRIHEFLEKQIRPHHQIND</sequence>
<dbReference type="OrthoDB" id="5984457at2759"/>
<name>A0A5E4M7I4_9HEMI</name>
<organism evidence="3 4">
    <name type="scientific">Cinara cedri</name>
    <dbReference type="NCBI Taxonomy" id="506608"/>
    <lineage>
        <taxon>Eukaryota</taxon>
        <taxon>Metazoa</taxon>
        <taxon>Ecdysozoa</taxon>
        <taxon>Arthropoda</taxon>
        <taxon>Hexapoda</taxon>
        <taxon>Insecta</taxon>
        <taxon>Pterygota</taxon>
        <taxon>Neoptera</taxon>
        <taxon>Paraneoptera</taxon>
        <taxon>Hemiptera</taxon>
        <taxon>Sternorrhyncha</taxon>
        <taxon>Aphidomorpha</taxon>
        <taxon>Aphidoidea</taxon>
        <taxon>Aphididae</taxon>
        <taxon>Lachninae</taxon>
        <taxon>Cinara</taxon>
    </lineage>
</organism>
<evidence type="ECO:0000313" key="3">
    <source>
        <dbReference type="EMBL" id="VVC26348.1"/>
    </source>
</evidence>
<gene>
    <name evidence="3" type="ORF">CINCED_3A005993</name>
</gene>
<accession>A0A5E4M7I4</accession>
<evidence type="ECO:0000313" key="4">
    <source>
        <dbReference type="Proteomes" id="UP000325440"/>
    </source>
</evidence>
<dbReference type="AlphaFoldDB" id="A0A5E4M7I4"/>
<protein>
    <recommendedName>
        <fullName evidence="2">DUF4706 domain-containing protein</fullName>
    </recommendedName>
</protein>
<dbReference type="EMBL" id="CABPRJ010000030">
    <property type="protein sequence ID" value="VVC26348.1"/>
    <property type="molecule type" value="Genomic_DNA"/>
</dbReference>
<proteinExistence type="predicted"/>
<evidence type="ECO:0000256" key="1">
    <source>
        <dbReference type="SAM" id="MobiDB-lite"/>
    </source>
</evidence>
<feature type="domain" description="DUF4706" evidence="2">
    <location>
        <begin position="16"/>
        <end position="74"/>
    </location>
</feature>
<dbReference type="Pfam" id="PF15797">
    <property type="entry name" value="DUF4706"/>
    <property type="match status" value="1"/>
</dbReference>
<dbReference type="InterPro" id="IPR031600">
    <property type="entry name" value="DUF4706"/>
</dbReference>
<keyword evidence="4" id="KW-1185">Reference proteome</keyword>
<feature type="region of interest" description="Disordered" evidence="1">
    <location>
        <begin position="150"/>
        <end position="169"/>
    </location>
</feature>
<dbReference type="Proteomes" id="UP000325440">
    <property type="component" value="Unassembled WGS sequence"/>
</dbReference>
<dbReference type="PANTHER" id="PTHR34394">
    <property type="entry name" value="SIMILAR TO RIKEN CDNA 2310022B05"/>
    <property type="match status" value="1"/>
</dbReference>
<reference evidence="3 4" key="1">
    <citation type="submission" date="2019-08" db="EMBL/GenBank/DDBJ databases">
        <authorList>
            <person name="Alioto T."/>
            <person name="Alioto T."/>
            <person name="Gomez Garrido J."/>
        </authorList>
    </citation>
    <scope>NUCLEOTIDE SEQUENCE [LARGE SCALE GENOMIC DNA]</scope>
</reference>
<evidence type="ECO:0000259" key="2">
    <source>
        <dbReference type="Pfam" id="PF15797"/>
    </source>
</evidence>